<gene>
    <name evidence="2" type="ORF">CWS31_002185</name>
</gene>
<evidence type="ECO:0000259" key="1">
    <source>
        <dbReference type="Pfam" id="PF01863"/>
    </source>
</evidence>
<reference evidence="2 3" key="1">
    <citation type="submission" date="2019-08" db="EMBL/GenBank/DDBJ databases">
        <title>Microbe sample from Colwellia echini.</title>
        <authorList>
            <person name="Christiansen L."/>
            <person name="Pathiraja D."/>
            <person name="Schultz-Johansen M."/>
            <person name="Choi I.-G."/>
            <person name="Stougaard P."/>
        </authorList>
    </citation>
    <scope>NUCLEOTIDE SEQUENCE [LARGE SCALE GENOMIC DNA]</scope>
    <source>
        <strain evidence="2 3">A3</strain>
    </source>
</reference>
<evidence type="ECO:0000313" key="3">
    <source>
        <dbReference type="Proteomes" id="UP000815846"/>
    </source>
</evidence>
<dbReference type="EMBL" id="PJAI02000001">
    <property type="protein sequence ID" value="TYK67353.1"/>
    <property type="molecule type" value="Genomic_DNA"/>
</dbReference>
<keyword evidence="3" id="KW-1185">Reference proteome</keyword>
<feature type="domain" description="YgjP-like metallopeptidase" evidence="1">
    <location>
        <begin position="13"/>
        <end position="87"/>
    </location>
</feature>
<dbReference type="InterPro" id="IPR002725">
    <property type="entry name" value="YgjP-like_metallopeptidase"/>
</dbReference>
<name>A0ABY3N1I0_9GAMM</name>
<organism evidence="2 3">
    <name type="scientific">Colwellia echini</name>
    <dbReference type="NCBI Taxonomy" id="1982103"/>
    <lineage>
        <taxon>Bacteria</taxon>
        <taxon>Pseudomonadati</taxon>
        <taxon>Pseudomonadota</taxon>
        <taxon>Gammaproteobacteria</taxon>
        <taxon>Alteromonadales</taxon>
        <taxon>Colwelliaceae</taxon>
        <taxon>Colwellia</taxon>
    </lineage>
</organism>
<accession>A0ABY3N1I0</accession>
<evidence type="ECO:0000313" key="2">
    <source>
        <dbReference type="EMBL" id="TYK67353.1"/>
    </source>
</evidence>
<feature type="domain" description="YgjP-like metallopeptidase" evidence="1">
    <location>
        <begin position="123"/>
        <end position="247"/>
    </location>
</feature>
<dbReference type="CDD" id="cd07344">
    <property type="entry name" value="M48_yhfN_like"/>
    <property type="match status" value="1"/>
</dbReference>
<proteinExistence type="predicted"/>
<dbReference type="Pfam" id="PF01863">
    <property type="entry name" value="YgjP-like"/>
    <property type="match status" value="2"/>
</dbReference>
<sequence length="258" mass="30106">MLEYQLVRSKRRKTLGLQVKHGQITVRAPHYVSTDFIDTFVQQKSAWLRSKIAEHSKRPIFFDFTQDATLFFLGEALTLNIGLAKHGSVFISNKLITDFDTLSETMDNTPINSSLRQLNVVLSEKIANRLTTPVAKVIQIKKQLEAYFKQEAEQLIIERLELLSKQTLLTPTQVTIRQYKARWGSCNNRGEVSFNYLLMMTPIFVIDYVIIHELCHLTYLNHSKDFWQLVEKYCPDYQLAKNWLNTHHAELTWQKPIC</sequence>
<comment type="caution">
    <text evidence="2">The sequence shown here is derived from an EMBL/GenBank/DDBJ whole genome shotgun (WGS) entry which is preliminary data.</text>
</comment>
<dbReference type="Gene3D" id="3.30.2010.10">
    <property type="entry name" value="Metalloproteases ('zincins'), catalytic domain"/>
    <property type="match status" value="1"/>
</dbReference>
<dbReference type="RefSeq" id="WP_101343460.1">
    <property type="nucleotide sequence ID" value="NZ_PJAI02000001.1"/>
</dbReference>
<dbReference type="PANTHER" id="PTHR30399:SF1">
    <property type="entry name" value="UTP PYROPHOSPHATASE"/>
    <property type="match status" value="1"/>
</dbReference>
<dbReference type="InterPro" id="IPR053136">
    <property type="entry name" value="UTP_pyrophosphatase-like"/>
</dbReference>
<dbReference type="Proteomes" id="UP000815846">
    <property type="component" value="Unassembled WGS sequence"/>
</dbReference>
<dbReference type="PANTHER" id="PTHR30399">
    <property type="entry name" value="UNCHARACTERIZED PROTEIN YGJP"/>
    <property type="match status" value="1"/>
</dbReference>
<protein>
    <submittedName>
        <fullName evidence="2">M48 family metallopeptidase</fullName>
    </submittedName>
</protein>